<feature type="chain" id="PRO_5017826343" description="YNCE-like beta-propeller domain-containing protein" evidence="2">
    <location>
        <begin position="28"/>
        <end position="416"/>
    </location>
</feature>
<dbReference type="Proteomes" id="UP000260665">
    <property type="component" value="Unassembled WGS sequence"/>
</dbReference>
<evidence type="ECO:0000259" key="3">
    <source>
        <dbReference type="Pfam" id="PF21783"/>
    </source>
</evidence>
<gene>
    <name evidence="4" type="ORF">DIC66_06020</name>
</gene>
<dbReference type="InterPro" id="IPR051200">
    <property type="entry name" value="Host-pathogen_enzymatic-act"/>
</dbReference>
<sequence>MKYKKTNALAQCILTLAAMSNLGGASAATPVSTKPTVNTVPGMAAVVDPDNLYSEIRTGQMLPAVKEDLERVYVPNLRGNNVTVIDPNTLKVVDRFSVGRAPQHIVPSWDMRTLWVANNAERGNDGSLTPVDPRTGKPGKAIAVDDPYNVYFTPDGQSTIVVAEAKHRLDFRDPKTLKLQYSIEAPKCGGINHGDFSIDGRYAIFTCEFEGSVAKIDMVNKTLVGYLKLEMPKTRFKDSVKSPNPLETEICTSKKGMPQDIRISPNGKLFYIADMEADGLHLLDGDAFKEVGFITTGVAAHGLYPSRDGKLLYVANRGSHSIHGKRKGPGSVTVIDFATNKVVSNWPVPGGGSPDMGNVSNDGKWLWLSGRFDDVVYRFDTTSGKVDQVRVGLEPHGLAVWPQPGRYSLGHTGNFR</sequence>
<accession>A0A3E1RGW4</accession>
<proteinExistence type="predicted"/>
<evidence type="ECO:0000256" key="2">
    <source>
        <dbReference type="SAM" id="SignalP"/>
    </source>
</evidence>
<dbReference type="OrthoDB" id="145213at2"/>
<protein>
    <recommendedName>
        <fullName evidence="3">YNCE-like beta-propeller domain-containing protein</fullName>
    </recommendedName>
</protein>
<dbReference type="InterPro" id="IPR011964">
    <property type="entry name" value="YVTN_b-propeller_repeat"/>
</dbReference>
<dbReference type="PANTHER" id="PTHR47197:SF3">
    <property type="entry name" value="DIHYDRO-HEME D1 DEHYDROGENASE"/>
    <property type="match status" value="1"/>
</dbReference>
<organism evidence="4 5">
    <name type="scientific">Rhodoferax lacus</name>
    <dbReference type="NCBI Taxonomy" id="2184758"/>
    <lineage>
        <taxon>Bacteria</taxon>
        <taxon>Pseudomonadati</taxon>
        <taxon>Pseudomonadota</taxon>
        <taxon>Betaproteobacteria</taxon>
        <taxon>Burkholderiales</taxon>
        <taxon>Comamonadaceae</taxon>
        <taxon>Rhodoferax</taxon>
    </lineage>
</organism>
<dbReference type="NCBIfam" id="TIGR02276">
    <property type="entry name" value="beta_rpt_yvtn"/>
    <property type="match status" value="1"/>
</dbReference>
<evidence type="ECO:0000313" key="4">
    <source>
        <dbReference type="EMBL" id="RFO98262.1"/>
    </source>
</evidence>
<dbReference type="RefSeq" id="WP_117175012.1">
    <property type="nucleotide sequence ID" value="NZ_QFZK01000002.1"/>
</dbReference>
<feature type="signal peptide" evidence="2">
    <location>
        <begin position="1"/>
        <end position="27"/>
    </location>
</feature>
<evidence type="ECO:0000313" key="5">
    <source>
        <dbReference type="Proteomes" id="UP000260665"/>
    </source>
</evidence>
<dbReference type="InterPro" id="IPR048433">
    <property type="entry name" value="YNCE-like_beta-prop"/>
</dbReference>
<dbReference type="AlphaFoldDB" id="A0A3E1RGW4"/>
<dbReference type="EMBL" id="QFZK01000002">
    <property type="protein sequence ID" value="RFO98262.1"/>
    <property type="molecule type" value="Genomic_DNA"/>
</dbReference>
<keyword evidence="5" id="KW-1185">Reference proteome</keyword>
<dbReference type="Pfam" id="PF21783">
    <property type="entry name" value="YNCE"/>
    <property type="match status" value="1"/>
</dbReference>
<dbReference type="InterPro" id="IPR011045">
    <property type="entry name" value="N2O_reductase_N"/>
</dbReference>
<reference evidence="4 5" key="1">
    <citation type="submission" date="2018-05" db="EMBL/GenBank/DDBJ databases">
        <title>Rhodoferax soyangensis sp.nov., isolated from an oligotrophic freshwater lake.</title>
        <authorList>
            <person name="Park M."/>
        </authorList>
    </citation>
    <scope>NUCLEOTIDE SEQUENCE [LARGE SCALE GENOMIC DNA]</scope>
    <source>
        <strain evidence="4 5">IMCC26218</strain>
    </source>
</reference>
<dbReference type="Gene3D" id="2.130.10.10">
    <property type="entry name" value="YVTN repeat-like/Quinoprotein amine dehydrogenase"/>
    <property type="match status" value="2"/>
</dbReference>
<dbReference type="SUPFAM" id="SSF50974">
    <property type="entry name" value="Nitrous oxide reductase, N-terminal domain"/>
    <property type="match status" value="1"/>
</dbReference>
<keyword evidence="1 2" id="KW-0732">Signal</keyword>
<name>A0A3E1RGW4_9BURK</name>
<dbReference type="InterPro" id="IPR015943">
    <property type="entry name" value="WD40/YVTN_repeat-like_dom_sf"/>
</dbReference>
<comment type="caution">
    <text evidence="4">The sequence shown here is derived from an EMBL/GenBank/DDBJ whole genome shotgun (WGS) entry which is preliminary data.</text>
</comment>
<feature type="domain" description="YNCE-like beta-propeller" evidence="3">
    <location>
        <begin position="257"/>
        <end position="398"/>
    </location>
</feature>
<evidence type="ECO:0000256" key="1">
    <source>
        <dbReference type="ARBA" id="ARBA00022729"/>
    </source>
</evidence>
<dbReference type="PANTHER" id="PTHR47197">
    <property type="entry name" value="PROTEIN NIRF"/>
    <property type="match status" value="1"/>
</dbReference>